<dbReference type="EMBL" id="CM056809">
    <property type="protein sequence ID" value="KAJ8649664.1"/>
    <property type="molecule type" value="Genomic_DNA"/>
</dbReference>
<reference evidence="1 2" key="1">
    <citation type="journal article" date="2022" name="Hortic Res">
        <title>A haplotype resolved chromosomal level avocado genome allows analysis of novel avocado genes.</title>
        <authorList>
            <person name="Nath O."/>
            <person name="Fletcher S.J."/>
            <person name="Hayward A."/>
            <person name="Shaw L.M."/>
            <person name="Masouleh A.K."/>
            <person name="Furtado A."/>
            <person name="Henry R.J."/>
            <person name="Mitter N."/>
        </authorList>
    </citation>
    <scope>NUCLEOTIDE SEQUENCE [LARGE SCALE GENOMIC DNA]</scope>
    <source>
        <strain evidence="2">cv. Hass</strain>
    </source>
</reference>
<organism evidence="1 2">
    <name type="scientific">Persea americana</name>
    <name type="common">Avocado</name>
    <dbReference type="NCBI Taxonomy" id="3435"/>
    <lineage>
        <taxon>Eukaryota</taxon>
        <taxon>Viridiplantae</taxon>
        <taxon>Streptophyta</taxon>
        <taxon>Embryophyta</taxon>
        <taxon>Tracheophyta</taxon>
        <taxon>Spermatophyta</taxon>
        <taxon>Magnoliopsida</taxon>
        <taxon>Magnoliidae</taxon>
        <taxon>Laurales</taxon>
        <taxon>Lauraceae</taxon>
        <taxon>Persea</taxon>
    </lineage>
</organism>
<protein>
    <submittedName>
        <fullName evidence="1">Uncharacterized protein</fullName>
    </submittedName>
</protein>
<accession>A0ACC2MWT1</accession>
<name>A0ACC2MWT1_PERAE</name>
<keyword evidence="2" id="KW-1185">Reference proteome</keyword>
<gene>
    <name evidence="1" type="ORF">MRB53_002687</name>
</gene>
<dbReference type="Proteomes" id="UP001234297">
    <property type="component" value="Chromosome 1"/>
</dbReference>
<comment type="caution">
    <text evidence="1">The sequence shown here is derived from an EMBL/GenBank/DDBJ whole genome shotgun (WGS) entry which is preliminary data.</text>
</comment>
<evidence type="ECO:0000313" key="1">
    <source>
        <dbReference type="EMBL" id="KAJ8649664.1"/>
    </source>
</evidence>
<evidence type="ECO:0000313" key="2">
    <source>
        <dbReference type="Proteomes" id="UP001234297"/>
    </source>
</evidence>
<sequence length="409" mass="46753">MAVPYGYRFHPTDEELLVYLKRKIHNLPLPCDIIKEVELYKYDPSELTDQFISKGEEKCYFFTPTYRKSVNGSRPNRTTSNGYWRASTAVTPIEDERNNEIGTKRSLVFHYGDHPHGRKSHWIMHEYKLIENQSTTHVQIPTDPMKLDEWVLCSIYENLCADEREKRKRKRKATENLDTRKEKRAIVVQQEPQVQINEYKDNDQSVVASYDNLQKEPVHDALDMGWVDIAPMSDSDVANSATELMEMMAKEELGTISEESVTVVQQEQPQIKISEYKDNYQSVVLSSDNLEKGLVHDASDMSWDIPPMSDSDFAGFDELMEMMAREELDTGSEIKVVQQGPQIKISGNTVVFLYDDLPKGPIIDASYVLGWDIAPTSDSDSANFVELMEKLNATPTHDSSFLSSPLSLC</sequence>
<proteinExistence type="predicted"/>